<dbReference type="AlphaFoldDB" id="A0A1D1VWY1"/>
<comment type="catalytic activity">
    <reaction evidence="11">
        <text>(6R)-5,10-methylene-5,6,7,8-tetrahydrofolate + glycine + H2O = (6S)-5,6,7,8-tetrahydrofolate + L-serine</text>
        <dbReference type="Rhea" id="RHEA:15481"/>
        <dbReference type="ChEBI" id="CHEBI:15377"/>
        <dbReference type="ChEBI" id="CHEBI:15636"/>
        <dbReference type="ChEBI" id="CHEBI:33384"/>
        <dbReference type="ChEBI" id="CHEBI:57305"/>
        <dbReference type="ChEBI" id="CHEBI:57453"/>
        <dbReference type="EC" id="2.1.2.1"/>
    </reaction>
</comment>
<feature type="domain" description="Serine hydroxymethyltransferase-like" evidence="12">
    <location>
        <begin position="61"/>
        <end position="459"/>
    </location>
</feature>
<evidence type="ECO:0000259" key="12">
    <source>
        <dbReference type="Pfam" id="PF00464"/>
    </source>
</evidence>
<dbReference type="GO" id="GO:0035999">
    <property type="term" value="P:tetrahydrofolate interconversion"/>
    <property type="evidence" value="ECO:0007669"/>
    <property type="project" value="UniProtKB-UniPathway"/>
</dbReference>
<proteinExistence type="inferred from homology"/>
<name>A0A1D1VWY1_RAMVA</name>
<dbReference type="Gene3D" id="3.90.1150.10">
    <property type="entry name" value="Aspartate Aminotransferase, domain 1"/>
    <property type="match status" value="1"/>
</dbReference>
<evidence type="ECO:0000256" key="7">
    <source>
        <dbReference type="ARBA" id="ARBA00022563"/>
    </source>
</evidence>
<dbReference type="EC" id="2.1.2.1" evidence="5 11"/>
<dbReference type="PANTHER" id="PTHR11680">
    <property type="entry name" value="SERINE HYDROXYMETHYLTRANSFERASE"/>
    <property type="match status" value="1"/>
</dbReference>
<dbReference type="InterPro" id="IPR019798">
    <property type="entry name" value="Ser_HO-MeTrfase_PLP_BS"/>
</dbReference>
<dbReference type="NCBIfam" id="NF000586">
    <property type="entry name" value="PRK00011.1"/>
    <property type="match status" value="1"/>
</dbReference>
<sequence length="519" mass="57013">MFARASRLTVLSTKHSTKGRFIPLAALALQSPVASLLSTRTKPSVTANPVEMDPSLLAPITEVDPEIYNLMRAEKVQQANAISLIASENQTSRAVLDALCTALQNRYSEGYPGARYYGGQENIDKVELLCQKRALELYDLDPKQWGVNVQPYSGSPANFAVYTALVEPHGRIMGLDLPDGGHLTHGFMTEKKRISATSIFFESMPYKVNPETGIIDYERLRENAKLFKPKLIIAGTSCYPQILDYAKFKEIASEVNAILMADIAHISGLVAAKVHPSPFEHCDIVTTTTHKTLRGPRAGIIFYRKGVKLTDEKTKKEIIYDYEKPINEAVFPGLQGGPHNNTIAGIAVALKLAKTPEFRAYQTQVVKNSKALAKALQQRGHKLSTDGTETHLCLLDLRPLGLDGAKVERVLEEAMIICNKNTCPGDKSALKPGGVRLGSPTMTTRGLKEEGFEIIAEFIHRAIQIADYVDQQGGNRAKTSKEFYGRLASDEEYKQKVKALREDVVGFASQLPTAGAPDV</sequence>
<comment type="function">
    <text evidence="2 11">Interconversion of serine and glycine.</text>
</comment>
<dbReference type="GO" id="GO:0004372">
    <property type="term" value="F:glycine hydroxymethyltransferase activity"/>
    <property type="evidence" value="ECO:0007669"/>
    <property type="project" value="UniProtKB-EC"/>
</dbReference>
<organism evidence="13 14">
    <name type="scientific">Ramazzottius varieornatus</name>
    <name type="common">Water bear</name>
    <name type="synonym">Tardigrade</name>
    <dbReference type="NCBI Taxonomy" id="947166"/>
    <lineage>
        <taxon>Eukaryota</taxon>
        <taxon>Metazoa</taxon>
        <taxon>Ecdysozoa</taxon>
        <taxon>Tardigrada</taxon>
        <taxon>Eutardigrada</taxon>
        <taxon>Parachela</taxon>
        <taxon>Hypsibioidea</taxon>
        <taxon>Ramazzottiidae</taxon>
        <taxon>Ramazzottius</taxon>
    </lineage>
</organism>
<evidence type="ECO:0000313" key="14">
    <source>
        <dbReference type="Proteomes" id="UP000186922"/>
    </source>
</evidence>
<dbReference type="InterPro" id="IPR001085">
    <property type="entry name" value="Ser_HO-MeTrfase"/>
</dbReference>
<comment type="cofactor">
    <cofactor evidence="1 10 11">
        <name>pyridoxal 5'-phosphate</name>
        <dbReference type="ChEBI" id="CHEBI:597326"/>
    </cofactor>
</comment>
<evidence type="ECO:0000256" key="10">
    <source>
        <dbReference type="PIRSR" id="PIRSR000412-50"/>
    </source>
</evidence>
<dbReference type="PROSITE" id="PS00096">
    <property type="entry name" value="SHMT"/>
    <property type="match status" value="1"/>
</dbReference>
<dbReference type="PANTHER" id="PTHR11680:SF59">
    <property type="entry name" value="SERINE HYDROXYMETHYLTRANSFERASE, CYTOSOLIC"/>
    <property type="match status" value="1"/>
</dbReference>
<dbReference type="Proteomes" id="UP000186922">
    <property type="component" value="Unassembled WGS sequence"/>
</dbReference>
<keyword evidence="14" id="KW-1185">Reference proteome</keyword>
<keyword evidence="7 11" id="KW-0554">One-carbon metabolism</keyword>
<evidence type="ECO:0000256" key="1">
    <source>
        <dbReference type="ARBA" id="ARBA00001933"/>
    </source>
</evidence>
<evidence type="ECO:0000256" key="9">
    <source>
        <dbReference type="ARBA" id="ARBA00022898"/>
    </source>
</evidence>
<evidence type="ECO:0000313" key="13">
    <source>
        <dbReference type="EMBL" id="GAV05962.1"/>
    </source>
</evidence>
<dbReference type="GO" id="GO:0019264">
    <property type="term" value="P:glycine biosynthetic process from serine"/>
    <property type="evidence" value="ECO:0007669"/>
    <property type="project" value="InterPro"/>
</dbReference>
<protein>
    <recommendedName>
        <fullName evidence="6 11">Serine hydroxymethyltransferase</fullName>
        <ecNumber evidence="5 11">2.1.2.1</ecNumber>
    </recommendedName>
</protein>
<dbReference type="InterPro" id="IPR015422">
    <property type="entry name" value="PyrdxlP-dep_Trfase_small"/>
</dbReference>
<keyword evidence="9 10" id="KW-0663">Pyridoxal phosphate</keyword>
<evidence type="ECO:0000256" key="4">
    <source>
        <dbReference type="ARBA" id="ARBA00006376"/>
    </source>
</evidence>
<reference evidence="13 14" key="1">
    <citation type="journal article" date="2016" name="Nat. Commun.">
        <title>Extremotolerant tardigrade genome and improved radiotolerance of human cultured cells by tardigrade-unique protein.</title>
        <authorList>
            <person name="Hashimoto T."/>
            <person name="Horikawa D.D."/>
            <person name="Saito Y."/>
            <person name="Kuwahara H."/>
            <person name="Kozuka-Hata H."/>
            <person name="Shin-I T."/>
            <person name="Minakuchi Y."/>
            <person name="Ohishi K."/>
            <person name="Motoyama A."/>
            <person name="Aizu T."/>
            <person name="Enomoto A."/>
            <person name="Kondo K."/>
            <person name="Tanaka S."/>
            <person name="Hara Y."/>
            <person name="Koshikawa S."/>
            <person name="Sagara H."/>
            <person name="Miura T."/>
            <person name="Yokobori S."/>
            <person name="Miyagawa K."/>
            <person name="Suzuki Y."/>
            <person name="Kubo T."/>
            <person name="Oyama M."/>
            <person name="Kohara Y."/>
            <person name="Fujiyama A."/>
            <person name="Arakawa K."/>
            <person name="Katayama T."/>
            <person name="Toyoda A."/>
            <person name="Kunieda T."/>
        </authorList>
    </citation>
    <scope>NUCLEOTIDE SEQUENCE [LARGE SCALE GENOMIC DNA]</scope>
    <source>
        <strain evidence="13 14">YOKOZUNA-1</strain>
    </source>
</reference>
<gene>
    <name evidence="13" type="primary">RvY_16010-1</name>
    <name evidence="13" type="synonym">RvY_16010.1</name>
    <name evidence="13" type="ORF">RvY_16010</name>
</gene>
<comment type="caution">
    <text evidence="13">The sequence shown here is derived from an EMBL/GenBank/DDBJ whole genome shotgun (WGS) entry which is preliminary data.</text>
</comment>
<dbReference type="SUPFAM" id="SSF53383">
    <property type="entry name" value="PLP-dependent transferases"/>
    <property type="match status" value="1"/>
</dbReference>
<dbReference type="InterPro" id="IPR015424">
    <property type="entry name" value="PyrdxlP-dep_Trfase"/>
</dbReference>
<dbReference type="InterPro" id="IPR015421">
    <property type="entry name" value="PyrdxlP-dep_Trfase_major"/>
</dbReference>
<dbReference type="GO" id="GO:0005634">
    <property type="term" value="C:nucleus"/>
    <property type="evidence" value="ECO:0007669"/>
    <property type="project" value="TreeGrafter"/>
</dbReference>
<comment type="similarity">
    <text evidence="4 11">Belongs to the SHMT family.</text>
</comment>
<evidence type="ECO:0000256" key="2">
    <source>
        <dbReference type="ARBA" id="ARBA00002224"/>
    </source>
</evidence>
<evidence type="ECO:0000256" key="6">
    <source>
        <dbReference type="ARBA" id="ARBA00016846"/>
    </source>
</evidence>
<dbReference type="STRING" id="947166.A0A1D1VWY1"/>
<evidence type="ECO:0000256" key="8">
    <source>
        <dbReference type="ARBA" id="ARBA00022679"/>
    </source>
</evidence>
<dbReference type="Gene3D" id="3.40.640.10">
    <property type="entry name" value="Type I PLP-dependent aspartate aminotransferase-like (Major domain)"/>
    <property type="match status" value="1"/>
</dbReference>
<accession>A0A1D1VWY1</accession>
<dbReference type="HAMAP" id="MF_00051">
    <property type="entry name" value="SHMT"/>
    <property type="match status" value="1"/>
</dbReference>
<dbReference type="OrthoDB" id="10265628at2759"/>
<dbReference type="GO" id="GO:0005739">
    <property type="term" value="C:mitochondrion"/>
    <property type="evidence" value="ECO:0007669"/>
    <property type="project" value="TreeGrafter"/>
</dbReference>
<comment type="pathway">
    <text evidence="3 11">One-carbon metabolism; tetrahydrofolate interconversion.</text>
</comment>
<dbReference type="Pfam" id="PF00464">
    <property type="entry name" value="SHMT"/>
    <property type="match status" value="1"/>
</dbReference>
<dbReference type="InterPro" id="IPR049943">
    <property type="entry name" value="Ser_HO-MeTrfase-like"/>
</dbReference>
<evidence type="ECO:0000256" key="11">
    <source>
        <dbReference type="RuleBase" id="RU000585"/>
    </source>
</evidence>
<dbReference type="InterPro" id="IPR039429">
    <property type="entry name" value="SHMT-like_dom"/>
</dbReference>
<evidence type="ECO:0000256" key="3">
    <source>
        <dbReference type="ARBA" id="ARBA00004777"/>
    </source>
</evidence>
<dbReference type="FunFam" id="3.40.640.10:FF:000097">
    <property type="entry name" value="Serine hydroxymethyltransferase"/>
    <property type="match status" value="1"/>
</dbReference>
<dbReference type="CDD" id="cd00378">
    <property type="entry name" value="SHMT"/>
    <property type="match status" value="1"/>
</dbReference>
<dbReference type="GO" id="GO:0030170">
    <property type="term" value="F:pyridoxal phosphate binding"/>
    <property type="evidence" value="ECO:0007669"/>
    <property type="project" value="InterPro"/>
</dbReference>
<keyword evidence="8 11" id="KW-0808">Transferase</keyword>
<evidence type="ECO:0000256" key="5">
    <source>
        <dbReference type="ARBA" id="ARBA00012256"/>
    </source>
</evidence>
<feature type="modified residue" description="N6-(pyridoxal phosphate)lysine" evidence="10">
    <location>
        <position position="291"/>
    </location>
</feature>
<dbReference type="PIRSF" id="PIRSF000412">
    <property type="entry name" value="SHMT"/>
    <property type="match status" value="1"/>
</dbReference>
<dbReference type="UniPathway" id="UPA00193"/>
<dbReference type="EMBL" id="BDGG01000012">
    <property type="protein sequence ID" value="GAV05962.1"/>
    <property type="molecule type" value="Genomic_DNA"/>
</dbReference>